<dbReference type="PROSITE" id="PS52041">
    <property type="entry name" value="TOPO_IIB"/>
    <property type="match status" value="1"/>
</dbReference>
<dbReference type="GO" id="GO:0042138">
    <property type="term" value="P:meiotic DNA double-strand break formation"/>
    <property type="evidence" value="ECO:0007669"/>
    <property type="project" value="TreeGrafter"/>
</dbReference>
<dbReference type="GO" id="GO:0000706">
    <property type="term" value="P:meiotic DNA double-strand break processing"/>
    <property type="evidence" value="ECO:0007669"/>
    <property type="project" value="TreeGrafter"/>
</dbReference>
<feature type="domain" description="Topoisomerase 6 subunit A/Spo11 TOPRIM" evidence="12">
    <location>
        <begin position="117"/>
        <end position="268"/>
    </location>
</feature>
<dbReference type="Proteomes" id="UP000224006">
    <property type="component" value="Chromosome IX"/>
</dbReference>
<evidence type="ECO:0000256" key="7">
    <source>
        <dbReference type="ARBA" id="ARBA00023029"/>
    </source>
</evidence>
<dbReference type="Gene3D" id="3.40.1360.10">
    <property type="match status" value="1"/>
</dbReference>
<dbReference type="InterPro" id="IPR002815">
    <property type="entry name" value="Spo11/TopoVI_A"/>
</dbReference>
<evidence type="ECO:0000259" key="11">
    <source>
        <dbReference type="Pfam" id="PF04406"/>
    </source>
</evidence>
<keyword evidence="14" id="KW-1185">Reference proteome</keyword>
<evidence type="ECO:0000256" key="3">
    <source>
        <dbReference type="ARBA" id="ARBA00006559"/>
    </source>
</evidence>
<dbReference type="RefSeq" id="XP_029216735.1">
    <property type="nucleotide sequence ID" value="XM_029360068.1"/>
</dbReference>
<dbReference type="GO" id="GO:0007131">
    <property type="term" value="P:reciprocal meiotic recombination"/>
    <property type="evidence" value="ECO:0007669"/>
    <property type="project" value="TreeGrafter"/>
</dbReference>
<dbReference type="GO" id="GO:0000228">
    <property type="term" value="C:nuclear chromosome"/>
    <property type="evidence" value="ECO:0007669"/>
    <property type="project" value="TreeGrafter"/>
</dbReference>
<keyword evidence="5" id="KW-0479">Metal-binding</keyword>
<dbReference type="GO" id="GO:0003677">
    <property type="term" value="F:DNA binding"/>
    <property type="evidence" value="ECO:0007669"/>
    <property type="project" value="UniProtKB-UniRule"/>
</dbReference>
<dbReference type="EMBL" id="NWUJ01000010">
    <property type="protein sequence ID" value="PFH32726.1"/>
    <property type="molecule type" value="Genomic_DNA"/>
</dbReference>
<dbReference type="PRINTS" id="PR01550">
    <property type="entry name" value="TOP6AFAMILY"/>
</dbReference>
<keyword evidence="8 10" id="KW-0238">DNA-binding</keyword>
<gene>
    <name evidence="13" type="ORF">BESB_013380</name>
</gene>
<comment type="caution">
    <text evidence="13">The sequence shown here is derived from an EMBL/GenBank/DDBJ whole genome shotgun (WGS) entry which is preliminary data.</text>
</comment>
<evidence type="ECO:0000256" key="8">
    <source>
        <dbReference type="ARBA" id="ARBA00023125"/>
    </source>
</evidence>
<dbReference type="GeneID" id="40306400"/>
<dbReference type="SUPFAM" id="SSF56726">
    <property type="entry name" value="DNA topoisomerase IV, alpha subunit"/>
    <property type="match status" value="1"/>
</dbReference>
<dbReference type="Pfam" id="PF04406">
    <property type="entry name" value="TP6A_N"/>
    <property type="match status" value="1"/>
</dbReference>
<keyword evidence="6" id="KW-0460">Magnesium</keyword>
<sequence>MNPTKLEAAGKKVISLLDQIHGLWITARAATQRELFYKLLNVFDTQAQVNSQLQQIVKWLEIPRSCLNVFASQKGLVAGMVTFCKGSASLDCRNAGTGILVSETLLEVDRIESKASYIVVVEKEAVFQTLTEQQIWNILFFCMTARKNMMAAQCGYVGDFDPHGISIFLSYQYGSSVFEGRSLSCVDLHWIGMCSEDLERLPAETRLSLSGRDRALLQNLFDHPTVKCCERLKQQCIFMLHHDTKFEIEAIASLGLDYLGRYYIPSRILKRTWI</sequence>
<evidence type="ECO:0000256" key="1">
    <source>
        <dbReference type="ARBA" id="ARBA00000185"/>
    </source>
</evidence>
<dbReference type="GO" id="GO:0005524">
    <property type="term" value="F:ATP binding"/>
    <property type="evidence" value="ECO:0007669"/>
    <property type="project" value="InterPro"/>
</dbReference>
<dbReference type="VEuPathDB" id="ToxoDB:BESB_013380"/>
<dbReference type="EC" id="5.6.2.2" evidence="4"/>
<dbReference type="KEGG" id="bbes:BESB_013380"/>
<organism evidence="13 14">
    <name type="scientific">Besnoitia besnoiti</name>
    <name type="common">Apicomplexan protozoan</name>
    <dbReference type="NCBI Taxonomy" id="94643"/>
    <lineage>
        <taxon>Eukaryota</taxon>
        <taxon>Sar</taxon>
        <taxon>Alveolata</taxon>
        <taxon>Apicomplexa</taxon>
        <taxon>Conoidasida</taxon>
        <taxon>Coccidia</taxon>
        <taxon>Eucoccidiorida</taxon>
        <taxon>Eimeriorina</taxon>
        <taxon>Sarcocystidae</taxon>
        <taxon>Besnoitia</taxon>
    </lineage>
</organism>
<evidence type="ECO:0000256" key="2">
    <source>
        <dbReference type="ARBA" id="ARBA00001946"/>
    </source>
</evidence>
<dbReference type="InterPro" id="IPR013049">
    <property type="entry name" value="Spo11/TopoVI_A_N"/>
</dbReference>
<dbReference type="OrthoDB" id="5377392at2759"/>
<reference evidence="13 14" key="1">
    <citation type="submission" date="2017-09" db="EMBL/GenBank/DDBJ databases">
        <title>Genome sequencing of Besnoitia besnoiti strain Bb-Ger1.</title>
        <authorList>
            <person name="Schares G."/>
            <person name="Venepally P."/>
            <person name="Lorenzi H.A."/>
        </authorList>
    </citation>
    <scope>NUCLEOTIDE SEQUENCE [LARGE SCALE GENOMIC DNA]</scope>
    <source>
        <strain evidence="13 14">Bb-Ger1</strain>
    </source>
</reference>
<feature type="active site" description="O-(5'-phospho-DNA)-tyrosine intermediate" evidence="10">
    <location>
        <position position="37"/>
    </location>
</feature>
<name>A0A2A9M9W4_BESBE</name>
<comment type="catalytic activity">
    <reaction evidence="1 10">
        <text>ATP-dependent breakage, passage and rejoining of double-stranded DNA.</text>
        <dbReference type="EC" id="5.6.2.2"/>
    </reaction>
</comment>
<dbReference type="STRING" id="94643.A0A2A9M9W4"/>
<keyword evidence="9 10" id="KW-0413">Isomerase</keyword>
<evidence type="ECO:0000256" key="5">
    <source>
        <dbReference type="ARBA" id="ARBA00022723"/>
    </source>
</evidence>
<protein>
    <recommendedName>
        <fullName evidence="4">DNA topoisomerase (ATP-hydrolyzing)</fullName>
        <ecNumber evidence="4">5.6.2.2</ecNumber>
    </recommendedName>
</protein>
<dbReference type="Pfam" id="PF21180">
    <property type="entry name" value="TOP6A-Spo11_Toprim"/>
    <property type="match status" value="1"/>
</dbReference>
<dbReference type="PANTHER" id="PTHR10848:SF0">
    <property type="entry name" value="MEIOTIC RECOMBINATION PROTEIN SPO11"/>
    <property type="match status" value="1"/>
</dbReference>
<dbReference type="InterPro" id="IPR036388">
    <property type="entry name" value="WH-like_DNA-bd_sf"/>
</dbReference>
<evidence type="ECO:0000256" key="4">
    <source>
        <dbReference type="ARBA" id="ARBA00012895"/>
    </source>
</evidence>
<dbReference type="InterPro" id="IPR034136">
    <property type="entry name" value="TOPRIM_Topo6A/Spo11"/>
</dbReference>
<dbReference type="InterPro" id="IPR036078">
    <property type="entry name" value="Spo11/TopoVI_A_sf"/>
</dbReference>
<evidence type="ECO:0000313" key="13">
    <source>
        <dbReference type="EMBL" id="PFH32726.1"/>
    </source>
</evidence>
<dbReference type="CDD" id="cd00223">
    <property type="entry name" value="TOPRIM_TopoIIB_SPO"/>
    <property type="match status" value="1"/>
</dbReference>
<dbReference type="Gene3D" id="1.10.10.10">
    <property type="entry name" value="Winged helix-like DNA-binding domain superfamily/Winged helix DNA-binding domain"/>
    <property type="match status" value="1"/>
</dbReference>
<dbReference type="AlphaFoldDB" id="A0A2A9M9W4"/>
<proteinExistence type="inferred from homology"/>
<dbReference type="GO" id="GO:0003918">
    <property type="term" value="F:DNA topoisomerase type II (double strand cut, ATP-hydrolyzing) activity"/>
    <property type="evidence" value="ECO:0007669"/>
    <property type="project" value="UniProtKB-UniRule"/>
</dbReference>
<dbReference type="PANTHER" id="PTHR10848">
    <property type="entry name" value="MEIOTIC RECOMBINATION PROTEIN SPO11"/>
    <property type="match status" value="1"/>
</dbReference>
<feature type="domain" description="Spo11/DNA topoisomerase VI subunit A N-terminal" evidence="11">
    <location>
        <begin position="13"/>
        <end position="69"/>
    </location>
</feature>
<accession>A0A2A9M9W4</accession>
<evidence type="ECO:0000259" key="12">
    <source>
        <dbReference type="Pfam" id="PF21180"/>
    </source>
</evidence>
<evidence type="ECO:0000256" key="6">
    <source>
        <dbReference type="ARBA" id="ARBA00022842"/>
    </source>
</evidence>
<evidence type="ECO:0000256" key="9">
    <source>
        <dbReference type="ARBA" id="ARBA00023235"/>
    </source>
</evidence>
<evidence type="ECO:0000256" key="10">
    <source>
        <dbReference type="PROSITE-ProRule" id="PRU01385"/>
    </source>
</evidence>
<evidence type="ECO:0000313" key="14">
    <source>
        <dbReference type="Proteomes" id="UP000224006"/>
    </source>
</evidence>
<comment type="cofactor">
    <cofactor evidence="2">
        <name>Mg(2+)</name>
        <dbReference type="ChEBI" id="CHEBI:18420"/>
    </cofactor>
</comment>
<dbReference type="GO" id="GO:0046872">
    <property type="term" value="F:metal ion binding"/>
    <property type="evidence" value="ECO:0007669"/>
    <property type="project" value="UniProtKB-KW"/>
</dbReference>
<keyword evidence="7 10" id="KW-0799">Topoisomerase</keyword>
<comment type="similarity">
    <text evidence="3 10">Belongs to the TOP6A family.</text>
</comment>